<dbReference type="RefSeq" id="WP_073024307.1">
    <property type="nucleotide sequence ID" value="NZ_FQZS01000004.1"/>
</dbReference>
<reference evidence="1 2" key="1">
    <citation type="submission" date="2016-11" db="EMBL/GenBank/DDBJ databases">
        <authorList>
            <person name="Jaros S."/>
            <person name="Januszkiewicz K."/>
            <person name="Wedrychowicz H."/>
        </authorList>
    </citation>
    <scope>NUCLEOTIDE SEQUENCE [LARGE SCALE GENOMIC DNA]</scope>
    <source>
        <strain evidence="1 2">DSM 19022</strain>
    </source>
</reference>
<evidence type="ECO:0000313" key="1">
    <source>
        <dbReference type="EMBL" id="SHI52982.1"/>
    </source>
</evidence>
<dbReference type="EMBL" id="FQZS01000004">
    <property type="protein sequence ID" value="SHI52982.1"/>
    <property type="molecule type" value="Genomic_DNA"/>
</dbReference>
<evidence type="ECO:0000313" key="2">
    <source>
        <dbReference type="Proteomes" id="UP000184442"/>
    </source>
</evidence>
<gene>
    <name evidence="1" type="ORF">SAMN02745176_00567</name>
</gene>
<proteinExistence type="predicted"/>
<sequence>MKKLISFVMIIAITLSFTGLVNAQTYYYTLMPGKNYEIINKSRKEIRIYKESKEIDHFDEAAYYKENSYDSFWKVEYYRNKGYTHIQLYPEGRTVVTVWENSKPIVIKNDINYEIREIEYPALHYGILKSGKTYEFKNLTYSKIDIGTSPGADKFFDEAGYIKSDIKTYQRKSAYTPISILGGGSTLVTVPSSSPDIEYYYCYDEFDKRIEVREVEGPSLYVGVLEPGKSYEFTNKSGKNIEMKAKYSKQRYFDQTLYYNDGNLSVSRKKDKSSILLMPKGRTVVTVPSTSLDIEYYYGYNEFIQNIEIKEVKDPALYVSVLKSGKTYEFINKSELDIYLENDFGPDKLYDADIYYEDGKVVSNKEIAYTRIYIPPKGRTVVTVPQSSTDIEFFYAYDEYMRYVIDNTGMQPKK</sequence>
<keyword evidence="2" id="KW-1185">Reference proteome</keyword>
<dbReference type="OrthoDB" id="2650743at2"/>
<organism evidence="1 2">
    <name type="scientific">Lutispora thermophila DSM 19022</name>
    <dbReference type="NCBI Taxonomy" id="1122184"/>
    <lineage>
        <taxon>Bacteria</taxon>
        <taxon>Bacillati</taxon>
        <taxon>Bacillota</taxon>
        <taxon>Clostridia</taxon>
        <taxon>Lutisporales</taxon>
        <taxon>Lutisporaceae</taxon>
        <taxon>Lutispora</taxon>
    </lineage>
</organism>
<dbReference type="AlphaFoldDB" id="A0A1M6BW20"/>
<name>A0A1M6BW20_9FIRM</name>
<accession>A0A1M6BW20</accession>
<protein>
    <submittedName>
        <fullName evidence="1">Uncharacterized protein</fullName>
    </submittedName>
</protein>
<dbReference type="Proteomes" id="UP000184442">
    <property type="component" value="Unassembled WGS sequence"/>
</dbReference>
<dbReference type="STRING" id="1122184.SAMN02745176_00567"/>